<reference evidence="3 6" key="1">
    <citation type="submission" date="2014-10" db="EMBL/GenBank/DDBJ databases">
        <title>Plasmid movement, recombination, and chromosomal integration amongst multidrug resistant commensal Escherichia coli clones within a single commercial turkey flock.</title>
        <authorList>
            <person name="Lang K."/>
            <person name="Dorn K."/>
            <person name="Danzeisen J."/>
            <person name="Johnson T."/>
        </authorList>
    </citation>
    <scope>NUCLEOTIDE SEQUENCE [LARGE SCALE GENOMIC DNA]</scope>
    <source>
        <strain evidence="3 6">UMNturkey9</strain>
    </source>
</reference>
<proteinExistence type="inferred from homology"/>
<organism evidence="4">
    <name type="scientific">Klebsiella pneumoniae</name>
    <dbReference type="NCBI Taxonomy" id="573"/>
    <lineage>
        <taxon>Bacteria</taxon>
        <taxon>Pseudomonadati</taxon>
        <taxon>Pseudomonadota</taxon>
        <taxon>Gammaproteobacteria</taxon>
        <taxon>Enterobacterales</taxon>
        <taxon>Enterobacteriaceae</taxon>
        <taxon>Klebsiella/Raoultella group</taxon>
        <taxon>Klebsiella</taxon>
        <taxon>Klebsiella pneumoniae complex</taxon>
    </lineage>
</organism>
<evidence type="ECO:0000313" key="5">
    <source>
        <dbReference type="EMBL" id="VGM32739.1"/>
    </source>
</evidence>
<dbReference type="PIRSF" id="PIRSF000126">
    <property type="entry name" value="11-beta-HSD1"/>
    <property type="match status" value="1"/>
</dbReference>
<dbReference type="EMBL" id="CAAHCS010000002">
    <property type="protein sequence ID" value="VGL61478.1"/>
    <property type="molecule type" value="Genomic_DNA"/>
</dbReference>
<dbReference type="PRINTS" id="PR00081">
    <property type="entry name" value="GDHRDH"/>
</dbReference>
<name>A0A486NPQ3_KLEPN</name>
<dbReference type="PANTHER" id="PTHR42901:SF1">
    <property type="entry name" value="ALCOHOL DEHYDROGENASE"/>
    <property type="match status" value="1"/>
</dbReference>
<dbReference type="EMBL" id="JRRF01000003">
    <property type="protein sequence ID" value="KII07371.1"/>
    <property type="molecule type" value="Genomic_DNA"/>
</dbReference>
<reference evidence="4" key="2">
    <citation type="submission" date="2019-03" db="EMBL/GenBank/DDBJ databases">
        <authorList>
            <consortium name="Pathogen Informatics"/>
        </authorList>
    </citation>
    <scope>NUCLEOTIDE SEQUENCE</scope>
    <source>
        <strain evidence="5">5012STDY7626360</strain>
        <strain evidence="4">5012STDY7626446</strain>
    </source>
</reference>
<evidence type="ECO:0000313" key="3">
    <source>
        <dbReference type="EMBL" id="KII07371.1"/>
    </source>
</evidence>
<dbReference type="Gene3D" id="3.40.50.720">
    <property type="entry name" value="NAD(P)-binding Rossmann-like Domain"/>
    <property type="match status" value="1"/>
</dbReference>
<dbReference type="AlphaFoldDB" id="A0A486NPQ3"/>
<evidence type="ECO:0000256" key="1">
    <source>
        <dbReference type="ARBA" id="ARBA00006484"/>
    </source>
</evidence>
<dbReference type="InterPro" id="IPR036291">
    <property type="entry name" value="NAD(P)-bd_dom_sf"/>
</dbReference>
<sequence length="265" mass="28865">MLGNKVALITGASNGIGLEIARKFSQNGWDVIAVARNEEKLSKAVEDLKQYGTKIIPYSIDLSKYEQIETLKRKTEQDGFDIGALVINAGQGLGGAFIGGTDLSKELELIRLNVDSYVHMSKIFLPDMIKRGGGYVLMTSSVSGTQPIPFESIYGATKAFVNSFFWAIRNELSGKGLKMTLLMPGATATNFFINAGQSNTRVGAHQNTTAEQVAERAWYALMSEHEVAYGSDNAELAAEVYNRQMSESHKAQRARLNSEPGSAVK</sequence>
<protein>
    <submittedName>
        <fullName evidence="4">Oxidoreductase, short chain dehydrogenase/reductase family</fullName>
        <ecNumber evidence="4">1.1.1.-</ecNumber>
    </submittedName>
    <submittedName>
        <fullName evidence="3">Short-chain dehydrogenase</fullName>
    </submittedName>
</protein>
<dbReference type="PANTHER" id="PTHR42901">
    <property type="entry name" value="ALCOHOL DEHYDROGENASE"/>
    <property type="match status" value="1"/>
</dbReference>
<dbReference type="InterPro" id="IPR020904">
    <property type="entry name" value="Sc_DH/Rdtase_CS"/>
</dbReference>
<dbReference type="EC" id="1.1.1.-" evidence="4"/>
<dbReference type="Proteomes" id="UP000031820">
    <property type="component" value="Unassembled WGS sequence"/>
</dbReference>
<comment type="similarity">
    <text evidence="1">Belongs to the short-chain dehydrogenases/reductases (SDR) family.</text>
</comment>
<dbReference type="EMBL" id="CAAHDG010000003">
    <property type="protein sequence ID" value="VGM32739.1"/>
    <property type="molecule type" value="Genomic_DNA"/>
</dbReference>
<keyword evidence="2 4" id="KW-0560">Oxidoreductase</keyword>
<dbReference type="Pfam" id="PF00106">
    <property type="entry name" value="adh_short"/>
    <property type="match status" value="1"/>
</dbReference>
<dbReference type="SUPFAM" id="SSF51735">
    <property type="entry name" value="NAD(P)-binding Rossmann-fold domains"/>
    <property type="match status" value="1"/>
</dbReference>
<accession>A0A486NPQ3</accession>
<evidence type="ECO:0000313" key="6">
    <source>
        <dbReference type="Proteomes" id="UP000031820"/>
    </source>
</evidence>
<dbReference type="GO" id="GO:0016491">
    <property type="term" value="F:oxidoreductase activity"/>
    <property type="evidence" value="ECO:0007669"/>
    <property type="project" value="UniProtKB-KW"/>
</dbReference>
<gene>
    <name evidence="4" type="primary">ydfG_5</name>
    <name evidence="5" type="synonym">ydfG_2</name>
    <name evidence="3" type="ORF">LS45_02110</name>
    <name evidence="5" type="ORF">SAMEA4873561_01066</name>
    <name evidence="4" type="ORF">SAMEA4873648_01909</name>
</gene>
<evidence type="ECO:0000256" key="2">
    <source>
        <dbReference type="ARBA" id="ARBA00023002"/>
    </source>
</evidence>
<dbReference type="PROSITE" id="PS00061">
    <property type="entry name" value="ADH_SHORT"/>
    <property type="match status" value="1"/>
</dbReference>
<dbReference type="RefSeq" id="WP_009485111.1">
    <property type="nucleotide sequence ID" value="NZ_BDLG01000036.1"/>
</dbReference>
<evidence type="ECO:0000313" key="4">
    <source>
        <dbReference type="EMBL" id="VGL61478.1"/>
    </source>
</evidence>
<dbReference type="InterPro" id="IPR002347">
    <property type="entry name" value="SDR_fam"/>
</dbReference>